<name>A0ACC1T1Z4_9APHY</name>
<protein>
    <submittedName>
        <fullName evidence="1">Uncharacterized protein</fullName>
    </submittedName>
</protein>
<dbReference type="Proteomes" id="UP001148662">
    <property type="component" value="Unassembled WGS sequence"/>
</dbReference>
<dbReference type="EMBL" id="JANHOG010000836">
    <property type="protein sequence ID" value="KAJ3551216.1"/>
    <property type="molecule type" value="Genomic_DNA"/>
</dbReference>
<accession>A0ACC1T1Z4</accession>
<comment type="caution">
    <text evidence="1">The sequence shown here is derived from an EMBL/GenBank/DDBJ whole genome shotgun (WGS) entry which is preliminary data.</text>
</comment>
<gene>
    <name evidence="1" type="ORF">NM688_g4833</name>
</gene>
<organism evidence="1 2">
    <name type="scientific">Phlebia brevispora</name>
    <dbReference type="NCBI Taxonomy" id="194682"/>
    <lineage>
        <taxon>Eukaryota</taxon>
        <taxon>Fungi</taxon>
        <taxon>Dikarya</taxon>
        <taxon>Basidiomycota</taxon>
        <taxon>Agaricomycotina</taxon>
        <taxon>Agaricomycetes</taxon>
        <taxon>Polyporales</taxon>
        <taxon>Meruliaceae</taxon>
        <taxon>Phlebia</taxon>
    </lineage>
</organism>
<reference evidence="1" key="1">
    <citation type="submission" date="2022-07" db="EMBL/GenBank/DDBJ databases">
        <title>Genome Sequence of Phlebia brevispora.</title>
        <authorList>
            <person name="Buettner E."/>
        </authorList>
    </citation>
    <scope>NUCLEOTIDE SEQUENCE</scope>
    <source>
        <strain evidence="1">MPL23</strain>
    </source>
</reference>
<sequence length="165" mass="18773">MAQASSFESLESAPQWTPAWEEAVRAFYCKVEARTGLWFDTRLGRQWRALEPRQRRALVLIAMANSKRGSVGRMVDEGTELLLTVTQYFLSQAKVELYTDSRRDPRKRVSSGRRTEESLRVCLQRQRLTQRASIASYAAYKASSIARATKAPEPVKIEESSPWSG</sequence>
<evidence type="ECO:0000313" key="2">
    <source>
        <dbReference type="Proteomes" id="UP001148662"/>
    </source>
</evidence>
<proteinExistence type="predicted"/>
<evidence type="ECO:0000313" key="1">
    <source>
        <dbReference type="EMBL" id="KAJ3551216.1"/>
    </source>
</evidence>
<keyword evidence="2" id="KW-1185">Reference proteome</keyword>